<dbReference type="InterPro" id="IPR037069">
    <property type="entry name" value="AcylCoA_DH/ox_N_sf"/>
</dbReference>
<comment type="caution">
    <text evidence="10">The sequence shown here is derived from an EMBL/GenBank/DDBJ whole genome shotgun (WGS) entry which is preliminary data.</text>
</comment>
<dbReference type="SUPFAM" id="SSF56645">
    <property type="entry name" value="Acyl-CoA dehydrogenase NM domain-like"/>
    <property type="match status" value="1"/>
</dbReference>
<feature type="domain" description="Acyl-CoA dehydrogenase/oxidase C-terminal" evidence="6">
    <location>
        <begin position="297"/>
        <end position="461"/>
    </location>
</feature>
<proteinExistence type="inferred from homology"/>
<dbReference type="InterPro" id="IPR006091">
    <property type="entry name" value="Acyl-CoA_Oxase/DH_mid-dom"/>
</dbReference>
<sequence>MKQNVSAPIPLLDPRDVDFLLYDWLGVEKLCERPEFADHSRETFDAALDLAADIAVKKLSNHFKLADAHEPTIAPDGTAITLPETAEGLRAIAESGLTFAELPADEGGIGLPSTISKAAFAWMQAANVSTTVYAGLTLGNGNVIRSFGTDDQKARFLQPMIEGRFTGTMCLSEPDAGSSLSDISTRAVPRADGTYGITGTKMWITGGDHEMTENIVHLVLAKTPGAPEGVKGISLFIVPKYLVSDDGAVADRNDVALVSLNHKMGNKGTTNCLLALGDGTFPQDGGGATGYLVGTENRGLIQMFQMMNEARIAVGLASSAMGYSAFLQSLEYAKTRIQGRPIGSSGPQVPIIEHPDVRRMLLAQKAYTQGGLALALFCANLVDEAHSAPQQADRDAAADLLDLLTPITKSWPAEWATVACDLAIQIHGGYGYTRDYNVEQLYRDNRLNPIHEGAKAIHGMDLLGRKVPAKGGASFGALLGRIEDTAARAAAAGGDFAEHAADLRAAAARIVAVTTALGTTGDPALSLANATAYLDGVGQVVVAWLWLEQALATLHSDGTADDSAFHRGKRAAARYFFVYELPKAYAHFDLLARLDRTTLDLDTDTL</sequence>
<evidence type="ECO:0000259" key="7">
    <source>
        <dbReference type="Pfam" id="PF02770"/>
    </source>
</evidence>
<dbReference type="EMBL" id="BAABFR010000096">
    <property type="protein sequence ID" value="GAA4402365.1"/>
    <property type="molecule type" value="Genomic_DNA"/>
</dbReference>
<dbReference type="PANTHER" id="PTHR42803">
    <property type="entry name" value="ACYL-COA DEHYDROGENASE"/>
    <property type="match status" value="1"/>
</dbReference>
<dbReference type="InterPro" id="IPR036250">
    <property type="entry name" value="AcylCo_DH-like_C"/>
</dbReference>
<dbReference type="SUPFAM" id="SSF47203">
    <property type="entry name" value="Acyl-CoA dehydrogenase C-terminal domain-like"/>
    <property type="match status" value="1"/>
</dbReference>
<dbReference type="Pfam" id="PF02770">
    <property type="entry name" value="Acyl-CoA_dh_M"/>
    <property type="match status" value="1"/>
</dbReference>
<dbReference type="Pfam" id="PF12806">
    <property type="entry name" value="Acyl-CoA_dh_C"/>
    <property type="match status" value="1"/>
</dbReference>
<dbReference type="Gene3D" id="2.40.110.10">
    <property type="entry name" value="Butyryl-CoA Dehydrogenase, subunit A, domain 2"/>
    <property type="match status" value="1"/>
</dbReference>
<feature type="domain" description="Acetyl-CoA dehydrogenase-like C-terminal" evidence="9">
    <location>
        <begin position="479"/>
        <end position="602"/>
    </location>
</feature>
<feature type="domain" description="Acyl-CoA oxidase/dehydrogenase middle" evidence="7">
    <location>
        <begin position="169"/>
        <end position="271"/>
    </location>
</feature>
<gene>
    <name evidence="10" type="ORF">GCM10023147_42870</name>
</gene>
<evidence type="ECO:0000256" key="3">
    <source>
        <dbReference type="ARBA" id="ARBA00022630"/>
    </source>
</evidence>
<keyword evidence="5" id="KW-0560">Oxidoreductase</keyword>
<evidence type="ECO:0000256" key="2">
    <source>
        <dbReference type="ARBA" id="ARBA00009347"/>
    </source>
</evidence>
<evidence type="ECO:0000256" key="4">
    <source>
        <dbReference type="ARBA" id="ARBA00022827"/>
    </source>
</evidence>
<dbReference type="InterPro" id="IPR052166">
    <property type="entry name" value="Diverse_Acyl-CoA_DH"/>
</dbReference>
<keyword evidence="3 5" id="KW-0285">Flavoprotein</keyword>
<evidence type="ECO:0000259" key="9">
    <source>
        <dbReference type="Pfam" id="PF12806"/>
    </source>
</evidence>
<dbReference type="InterPro" id="IPR009075">
    <property type="entry name" value="AcylCo_DH/oxidase_C"/>
</dbReference>
<dbReference type="Pfam" id="PF00441">
    <property type="entry name" value="Acyl-CoA_dh_1"/>
    <property type="match status" value="1"/>
</dbReference>
<keyword evidence="4 5" id="KW-0274">FAD</keyword>
<evidence type="ECO:0000313" key="10">
    <source>
        <dbReference type="EMBL" id="GAA4402365.1"/>
    </source>
</evidence>
<organism evidence="10 11">
    <name type="scientific">Tsukamurella soli</name>
    <dbReference type="NCBI Taxonomy" id="644556"/>
    <lineage>
        <taxon>Bacteria</taxon>
        <taxon>Bacillati</taxon>
        <taxon>Actinomycetota</taxon>
        <taxon>Actinomycetes</taxon>
        <taxon>Mycobacteriales</taxon>
        <taxon>Tsukamurellaceae</taxon>
        <taxon>Tsukamurella</taxon>
    </lineage>
</organism>
<dbReference type="RefSeq" id="WP_344999935.1">
    <property type="nucleotide sequence ID" value="NZ_BAABFR010000096.1"/>
</dbReference>
<comment type="similarity">
    <text evidence="2 5">Belongs to the acyl-CoA dehydrogenase family.</text>
</comment>
<accession>A0ABP8K8I8</accession>
<evidence type="ECO:0000256" key="1">
    <source>
        <dbReference type="ARBA" id="ARBA00001974"/>
    </source>
</evidence>
<evidence type="ECO:0000259" key="8">
    <source>
        <dbReference type="Pfam" id="PF02771"/>
    </source>
</evidence>
<dbReference type="InterPro" id="IPR009100">
    <property type="entry name" value="AcylCoA_DH/oxidase_NM_dom_sf"/>
</dbReference>
<evidence type="ECO:0000256" key="5">
    <source>
        <dbReference type="RuleBase" id="RU362125"/>
    </source>
</evidence>
<evidence type="ECO:0000259" key="6">
    <source>
        <dbReference type="Pfam" id="PF00441"/>
    </source>
</evidence>
<comment type="cofactor">
    <cofactor evidence="1 5">
        <name>FAD</name>
        <dbReference type="ChEBI" id="CHEBI:57692"/>
    </cofactor>
</comment>
<dbReference type="Proteomes" id="UP001500635">
    <property type="component" value="Unassembled WGS sequence"/>
</dbReference>
<dbReference type="Gene3D" id="1.20.140.10">
    <property type="entry name" value="Butyryl-CoA Dehydrogenase, subunit A, domain 3"/>
    <property type="match status" value="1"/>
</dbReference>
<feature type="domain" description="Acyl-CoA dehydrogenase/oxidase N-terminal" evidence="8">
    <location>
        <begin position="86"/>
        <end position="163"/>
    </location>
</feature>
<name>A0ABP8K8I8_9ACTN</name>
<dbReference type="InterPro" id="IPR013786">
    <property type="entry name" value="AcylCoA_DH/ox_N"/>
</dbReference>
<protein>
    <submittedName>
        <fullName evidence="10">Acyl-CoA dehydrogenase</fullName>
    </submittedName>
</protein>
<reference evidence="11" key="1">
    <citation type="journal article" date="2019" name="Int. J. Syst. Evol. Microbiol.">
        <title>The Global Catalogue of Microorganisms (GCM) 10K type strain sequencing project: providing services to taxonomists for standard genome sequencing and annotation.</title>
        <authorList>
            <consortium name="The Broad Institute Genomics Platform"/>
            <consortium name="The Broad Institute Genome Sequencing Center for Infectious Disease"/>
            <person name="Wu L."/>
            <person name="Ma J."/>
        </authorList>
    </citation>
    <scope>NUCLEOTIDE SEQUENCE [LARGE SCALE GENOMIC DNA]</scope>
    <source>
        <strain evidence="11">JCM 17688</strain>
    </source>
</reference>
<dbReference type="InterPro" id="IPR046373">
    <property type="entry name" value="Acyl-CoA_Oxase/DH_mid-dom_sf"/>
</dbReference>
<dbReference type="PANTHER" id="PTHR42803:SF3">
    <property type="entry name" value="ACYL-COA DEHYDROGENASE-RELATED"/>
    <property type="match status" value="1"/>
</dbReference>
<dbReference type="Gene3D" id="1.10.540.10">
    <property type="entry name" value="Acyl-CoA dehydrogenase/oxidase, N-terminal domain"/>
    <property type="match status" value="1"/>
</dbReference>
<keyword evidence="11" id="KW-1185">Reference proteome</keyword>
<dbReference type="Pfam" id="PF02771">
    <property type="entry name" value="Acyl-CoA_dh_N"/>
    <property type="match status" value="1"/>
</dbReference>
<evidence type="ECO:0000313" key="11">
    <source>
        <dbReference type="Proteomes" id="UP001500635"/>
    </source>
</evidence>
<dbReference type="InterPro" id="IPR025878">
    <property type="entry name" value="Acyl-CoA_dh-like_C_dom"/>
</dbReference>